<dbReference type="EMBL" id="CP104067">
    <property type="protein sequence ID" value="WAH43322.1"/>
    <property type="molecule type" value="Genomic_DNA"/>
</dbReference>
<dbReference type="SMART" id="SM00857">
    <property type="entry name" value="Resolvase"/>
    <property type="match status" value="1"/>
</dbReference>
<dbReference type="CDD" id="cd00338">
    <property type="entry name" value="Ser_Recombinase"/>
    <property type="match status" value="1"/>
</dbReference>
<dbReference type="Proteomes" id="UP001164761">
    <property type="component" value="Chromosome"/>
</dbReference>
<dbReference type="InterPro" id="IPR050639">
    <property type="entry name" value="SSR_resolvase"/>
</dbReference>
<feature type="domain" description="Recombinase" evidence="3">
    <location>
        <begin position="157"/>
        <end position="275"/>
    </location>
</feature>
<evidence type="ECO:0000313" key="5">
    <source>
        <dbReference type="Proteomes" id="UP001164761"/>
    </source>
</evidence>
<dbReference type="InterPro" id="IPR038109">
    <property type="entry name" value="DNA_bind_recomb_sf"/>
</dbReference>
<evidence type="ECO:0000259" key="3">
    <source>
        <dbReference type="PROSITE" id="PS51737"/>
    </source>
</evidence>
<dbReference type="InterPro" id="IPR006119">
    <property type="entry name" value="Resolv_N"/>
</dbReference>
<dbReference type="Gene3D" id="3.90.1750.20">
    <property type="entry name" value="Putative Large Serine Recombinase, Chain B, Domain 2"/>
    <property type="match status" value="1"/>
</dbReference>
<dbReference type="Pfam" id="PF13408">
    <property type="entry name" value="Zn_ribbon_recom"/>
    <property type="match status" value="1"/>
</dbReference>
<dbReference type="Pfam" id="PF07508">
    <property type="entry name" value="Recombinase"/>
    <property type="match status" value="1"/>
</dbReference>
<name>A0ABY6ZK98_9BACL</name>
<dbReference type="PANTHER" id="PTHR30461:SF23">
    <property type="entry name" value="DNA RECOMBINASE-RELATED"/>
    <property type="match status" value="1"/>
</dbReference>
<gene>
    <name evidence="4" type="ORF">NZD89_08000</name>
</gene>
<dbReference type="InterPro" id="IPR011109">
    <property type="entry name" value="DNA_bind_recombinase_dom"/>
</dbReference>
<reference evidence="4" key="1">
    <citation type="submission" date="2022-08" db="EMBL/GenBank/DDBJ databases">
        <title>Alicyclobacillus fastidiosus DSM 17978, complete genome.</title>
        <authorList>
            <person name="Wang Q."/>
            <person name="Cai R."/>
            <person name="Wang Z."/>
        </authorList>
    </citation>
    <scope>NUCLEOTIDE SEQUENCE</scope>
    <source>
        <strain evidence="4">DSM 17978</strain>
    </source>
</reference>
<evidence type="ECO:0000313" key="4">
    <source>
        <dbReference type="EMBL" id="WAH43322.1"/>
    </source>
</evidence>
<proteinExistence type="predicted"/>
<dbReference type="Pfam" id="PF00239">
    <property type="entry name" value="Resolvase"/>
    <property type="match status" value="1"/>
</dbReference>
<dbReference type="SUPFAM" id="SSF53041">
    <property type="entry name" value="Resolvase-like"/>
    <property type="match status" value="1"/>
</dbReference>
<dbReference type="PROSITE" id="PS51736">
    <property type="entry name" value="RECOMBINASES_3"/>
    <property type="match status" value="1"/>
</dbReference>
<evidence type="ECO:0000259" key="2">
    <source>
        <dbReference type="PROSITE" id="PS51736"/>
    </source>
</evidence>
<feature type="domain" description="Resolvase/invertase-type recombinase catalytic" evidence="2">
    <location>
        <begin position="2"/>
        <end position="149"/>
    </location>
</feature>
<keyword evidence="1" id="KW-0175">Coiled coil</keyword>
<evidence type="ECO:0000256" key="1">
    <source>
        <dbReference type="SAM" id="Coils"/>
    </source>
</evidence>
<feature type="coiled-coil region" evidence="1">
    <location>
        <begin position="387"/>
        <end position="417"/>
    </location>
</feature>
<dbReference type="InterPro" id="IPR036162">
    <property type="entry name" value="Resolvase-like_N_sf"/>
</dbReference>
<organism evidence="4 5">
    <name type="scientific">Alicyclobacillus fastidiosus</name>
    <dbReference type="NCBI Taxonomy" id="392011"/>
    <lineage>
        <taxon>Bacteria</taxon>
        <taxon>Bacillati</taxon>
        <taxon>Bacillota</taxon>
        <taxon>Bacilli</taxon>
        <taxon>Bacillales</taxon>
        <taxon>Alicyclobacillaceae</taxon>
        <taxon>Alicyclobacillus</taxon>
    </lineage>
</organism>
<dbReference type="PROSITE" id="PS51737">
    <property type="entry name" value="RECOMBINASE_DNA_BIND"/>
    <property type="match status" value="1"/>
</dbReference>
<protein>
    <submittedName>
        <fullName evidence="4">Recombinase family protein</fullName>
    </submittedName>
</protein>
<dbReference type="Gene3D" id="3.40.50.1390">
    <property type="entry name" value="Resolvase, N-terminal catalytic domain"/>
    <property type="match status" value="1"/>
</dbReference>
<keyword evidence="5" id="KW-1185">Reference proteome</keyword>
<dbReference type="RefSeq" id="WP_268007206.1">
    <property type="nucleotide sequence ID" value="NZ_BSUT01000001.1"/>
</dbReference>
<sequence>MRTAIYTRVSTDVQAEEGFSLDAQLHRLHSYCESQGWSIVGIYTDEGFSAKNVHRPQLERMLNDAQAGKIDVVLVYRLDRLTRNVTDLHQLLEIFDRHGVGFKSATEVFDTTTAMGRLFITIVAALAQWERENLGERVRFGQAEMVRQGRYFGHTPPYGYDLKDGVLSINPVQAPVIRLIFDRYLAGDGTSRLAKYLNDSKNNIPRPRGSDQWSMKVINAILKNPVYCGYVRYGNQPRNKAANYQPIVAKSDHERIVQEYEWRRAQALMEQRRTGGPRTGTGVHPLVGILRCGKCGGPMVGRTEQAGKSGRVTPYHGYMCNTRRHARTCDMKMWKRDVIEGALIDELDRTVHAALENNFYPPQVEQKDHAQIESQLTLMKARRRKWMDAYERDLISAEDLRDRLNDLSRTEDQLKSRLHAHAAQTSPIRLDEFISIKTAWNVATPLERRELIRTMVETAWVFPDGSVKVDLRSDL</sequence>
<accession>A0ABY6ZK98</accession>
<dbReference type="PANTHER" id="PTHR30461">
    <property type="entry name" value="DNA-INVERTASE FROM LAMBDOID PROPHAGE"/>
    <property type="match status" value="1"/>
</dbReference>
<dbReference type="InterPro" id="IPR025827">
    <property type="entry name" value="Zn_ribbon_recom_dom"/>
</dbReference>